<evidence type="ECO:0000259" key="2">
    <source>
        <dbReference type="Pfam" id="PF13881"/>
    </source>
</evidence>
<keyword evidence="4" id="KW-1185">Reference proteome</keyword>
<evidence type="ECO:0000256" key="1">
    <source>
        <dbReference type="SAM" id="MobiDB-lite"/>
    </source>
</evidence>
<organism evidence="3 4">
    <name type="scientific">Pseudallescheria apiosperma</name>
    <name type="common">Scedosporium apiospermum</name>
    <dbReference type="NCBI Taxonomy" id="563466"/>
    <lineage>
        <taxon>Eukaryota</taxon>
        <taxon>Fungi</taxon>
        <taxon>Dikarya</taxon>
        <taxon>Ascomycota</taxon>
        <taxon>Pezizomycotina</taxon>
        <taxon>Sordariomycetes</taxon>
        <taxon>Hypocreomycetidae</taxon>
        <taxon>Microascales</taxon>
        <taxon>Microascaceae</taxon>
        <taxon>Scedosporium</taxon>
    </lineage>
</organism>
<name>A0A084FXI0_PSEDA</name>
<dbReference type="OrthoDB" id="1043111at2759"/>
<gene>
    <name evidence="3" type="ORF">SAPIO_CDS9769</name>
</gene>
<dbReference type="InterPro" id="IPR029071">
    <property type="entry name" value="Ubiquitin-like_domsf"/>
</dbReference>
<proteinExistence type="predicted"/>
<dbReference type="AlphaFoldDB" id="A0A084FXI0"/>
<feature type="compositionally biased region" description="Polar residues" evidence="1">
    <location>
        <begin position="30"/>
        <end position="49"/>
    </location>
</feature>
<dbReference type="VEuPathDB" id="FungiDB:SAPIO_CDS9769"/>
<dbReference type="KEGG" id="sapo:SAPIO_CDS9769"/>
<feature type="compositionally biased region" description="Polar residues" evidence="1">
    <location>
        <begin position="74"/>
        <end position="86"/>
    </location>
</feature>
<reference evidence="3 4" key="1">
    <citation type="journal article" date="2014" name="Genome Announc.">
        <title>Draft genome sequence of the pathogenic fungus Scedosporium apiospermum.</title>
        <authorList>
            <person name="Vandeputte P."/>
            <person name="Ghamrawi S."/>
            <person name="Rechenmann M."/>
            <person name="Iltis A."/>
            <person name="Giraud S."/>
            <person name="Fleury M."/>
            <person name="Thornton C."/>
            <person name="Delhaes L."/>
            <person name="Meyer W."/>
            <person name="Papon N."/>
            <person name="Bouchara J.P."/>
        </authorList>
    </citation>
    <scope>NUCLEOTIDE SEQUENCE [LARGE SCALE GENOMIC DNA]</scope>
    <source>
        <strain evidence="3 4">IHEM 14462</strain>
    </source>
</reference>
<protein>
    <recommendedName>
        <fullName evidence="2">UBL3-like ubiquitin domain-containing protein</fullName>
    </recommendedName>
</protein>
<feature type="compositionally biased region" description="Low complexity" evidence="1">
    <location>
        <begin position="50"/>
        <end position="61"/>
    </location>
</feature>
<accession>A0A084FXI0</accession>
<dbReference type="RefSeq" id="XP_016639591.1">
    <property type="nucleotide sequence ID" value="XM_016791081.1"/>
</dbReference>
<feature type="region of interest" description="Disordered" evidence="1">
    <location>
        <begin position="224"/>
        <end position="253"/>
    </location>
</feature>
<dbReference type="SUPFAM" id="SSF54236">
    <property type="entry name" value="Ubiquitin-like"/>
    <property type="match status" value="1"/>
</dbReference>
<dbReference type="EMBL" id="JOWA01000143">
    <property type="protein sequence ID" value="KEZ39792.1"/>
    <property type="molecule type" value="Genomic_DNA"/>
</dbReference>
<evidence type="ECO:0000313" key="4">
    <source>
        <dbReference type="Proteomes" id="UP000028545"/>
    </source>
</evidence>
<dbReference type="HOGENOM" id="CLU_055856_0_0_1"/>
<dbReference type="Pfam" id="PF13881">
    <property type="entry name" value="Rad60-SLD_2"/>
    <property type="match status" value="1"/>
</dbReference>
<dbReference type="GeneID" id="27728841"/>
<dbReference type="Proteomes" id="UP000028545">
    <property type="component" value="Unassembled WGS sequence"/>
</dbReference>
<evidence type="ECO:0000313" key="3">
    <source>
        <dbReference type="EMBL" id="KEZ39792.1"/>
    </source>
</evidence>
<dbReference type="Gene3D" id="3.10.20.90">
    <property type="entry name" value="Phosphatidylinositol 3-kinase Catalytic Subunit, Chain A, domain 1"/>
    <property type="match status" value="1"/>
</dbReference>
<feature type="domain" description="UBL3-like ubiquitin" evidence="2">
    <location>
        <begin position="164"/>
        <end position="254"/>
    </location>
</feature>
<dbReference type="InterPro" id="IPR040015">
    <property type="entry name" value="UBL3-like"/>
</dbReference>
<feature type="compositionally biased region" description="Basic and acidic residues" evidence="1">
    <location>
        <begin position="1"/>
        <end position="12"/>
    </location>
</feature>
<feature type="compositionally biased region" description="Basic and acidic residues" evidence="1">
    <location>
        <begin position="235"/>
        <end position="247"/>
    </location>
</feature>
<dbReference type="InterPro" id="IPR039540">
    <property type="entry name" value="UBL3-like_ubiquitin_dom"/>
</dbReference>
<feature type="region of interest" description="Disordered" evidence="1">
    <location>
        <begin position="1"/>
        <end position="95"/>
    </location>
</feature>
<dbReference type="OMA" id="ELIWTEW"/>
<sequence length="258" mass="27901">MTDLSDRPKTDIPEQSTTTSKMANPDLPSGSPSNQPDVTGQSVEASDSNAHTLAAATDTTTPSPPEAVPAPAQQEDSLVISQETTAPSPPAKHDYSGTAIEAATNEDATKAIPVASKDEGPVCVITLLVTSGKKHPYKIDEKYLTKRNVHIPGTTESGHKDPFSISVYTLKELILREWREEWEPKPSSPTLIRLIHFGKLLADKDQLNQYKFSAETSNVVHMSVRPQEIVEEDEPKGSGKGGRDSRSQDSGSRCCVIL</sequence>
<feature type="compositionally biased region" description="Polar residues" evidence="1">
    <location>
        <begin position="13"/>
        <end position="22"/>
    </location>
</feature>
<dbReference type="PANTHER" id="PTHR13169:SF0">
    <property type="entry name" value="UBIQUITIN-LIKE PROTEIN 3"/>
    <property type="match status" value="1"/>
</dbReference>
<comment type="caution">
    <text evidence="3">The sequence shown here is derived from an EMBL/GenBank/DDBJ whole genome shotgun (WGS) entry which is preliminary data.</text>
</comment>
<dbReference type="PANTHER" id="PTHR13169">
    <property type="entry name" value="UBIQUITIN-LIKE PROTEIN 3 HCG-1 PROTEIN"/>
    <property type="match status" value="1"/>
</dbReference>